<dbReference type="AlphaFoldDB" id="A0A016QPZ5"/>
<evidence type="ECO:0000313" key="3">
    <source>
        <dbReference type="Proteomes" id="UP000020492"/>
    </source>
</evidence>
<dbReference type="EMBL" id="JHAC01000026">
    <property type="protein sequence ID" value="EYB68128.1"/>
    <property type="molecule type" value="Genomic_DNA"/>
</dbReference>
<dbReference type="STRING" id="1476583.DEIPH_ctg026orf0025"/>
<feature type="domain" description="Glucosamine inositolphosphorylceramide transferase 1 N-terminal" evidence="1">
    <location>
        <begin position="38"/>
        <end position="271"/>
    </location>
</feature>
<name>A0A016QPZ5_9DEIO</name>
<proteinExistence type="predicted"/>
<protein>
    <recommendedName>
        <fullName evidence="1">Glucosamine inositolphosphorylceramide transferase 1 N-terminal domain-containing protein</fullName>
    </recommendedName>
</protein>
<dbReference type="PATRIC" id="fig|1476583.3.peg.1766"/>
<dbReference type="InterPro" id="IPR056442">
    <property type="entry name" value="GINT1_N"/>
</dbReference>
<dbReference type="InterPro" id="IPR023296">
    <property type="entry name" value="Glyco_hydro_beta-prop_sf"/>
</dbReference>
<sequence>MVYEEFIISCAITREIFNIGEATYISHLSRDLFGHSAIEFVADPFVTLKDGVFYVFFEAMNLKKGRGEIAVAESRDFLHWKLTGTALSEKWHLSYPQVFWHGGACYLVPESGEQKAVSLYRAAEFPLGWEKVADLVEGREYLDSSLFFDGEWTMISYPKRSDEVCVFRSPALEHGWSQVARWSKGDSADVLRPAGRIFNVAGRWYRPVQRSAEFYGQDLWLKRLELTGPDVASEQLALGVRQPLLGPAGTGWNSACMHHLDFVRHGGDCYVVTDGASLVLDLSPVRLLYRLRYQVRKRAAPLLGKARRLVLPRTPGRSRA</sequence>
<dbReference type="Pfam" id="PF24793">
    <property type="entry name" value="GINT1_N"/>
    <property type="match status" value="1"/>
</dbReference>
<evidence type="ECO:0000313" key="2">
    <source>
        <dbReference type="EMBL" id="EYB68128.1"/>
    </source>
</evidence>
<organism evidence="2 3">
    <name type="scientific">Deinococcus phoenicis</name>
    <dbReference type="NCBI Taxonomy" id="1476583"/>
    <lineage>
        <taxon>Bacteria</taxon>
        <taxon>Thermotogati</taxon>
        <taxon>Deinococcota</taxon>
        <taxon>Deinococci</taxon>
        <taxon>Deinococcales</taxon>
        <taxon>Deinococcaceae</taxon>
        <taxon>Deinococcus</taxon>
    </lineage>
</organism>
<accession>A0A016QPZ5</accession>
<reference evidence="2 3" key="1">
    <citation type="submission" date="2014-03" db="EMBL/GenBank/DDBJ databases">
        <title>Draft genome sequence of Deinococcus phoenicis 1P10ME.</title>
        <authorList>
            <person name="Stepanov V.G."/>
            <person name="Vaishampayan P."/>
            <person name="Venkateswaran K."/>
            <person name="Fox G.E."/>
        </authorList>
    </citation>
    <scope>NUCLEOTIDE SEQUENCE [LARGE SCALE GENOMIC DNA]</scope>
    <source>
        <strain evidence="2 3">1P10ME</strain>
    </source>
</reference>
<comment type="caution">
    <text evidence="2">The sequence shown here is derived from an EMBL/GenBank/DDBJ whole genome shotgun (WGS) entry which is preliminary data.</text>
</comment>
<keyword evidence="3" id="KW-1185">Reference proteome</keyword>
<gene>
    <name evidence="2" type="ORF">DEIPH_ctg026orf0025</name>
</gene>
<dbReference type="Proteomes" id="UP000020492">
    <property type="component" value="Unassembled WGS sequence"/>
</dbReference>
<dbReference type="Gene3D" id="2.115.10.20">
    <property type="entry name" value="Glycosyl hydrolase domain, family 43"/>
    <property type="match status" value="1"/>
</dbReference>
<dbReference type="eggNOG" id="COG1621">
    <property type="taxonomic scope" value="Bacteria"/>
</dbReference>
<evidence type="ECO:0000259" key="1">
    <source>
        <dbReference type="Pfam" id="PF24793"/>
    </source>
</evidence>
<dbReference type="SUPFAM" id="SSF75005">
    <property type="entry name" value="Arabinanase/levansucrase/invertase"/>
    <property type="match status" value="1"/>
</dbReference>